<dbReference type="RefSeq" id="WP_264142736.1">
    <property type="nucleotide sequence ID" value="NZ_JAOYEY010000036.1"/>
</dbReference>
<dbReference type="EMBL" id="JAOYEY010000036">
    <property type="protein sequence ID" value="MCV9886073.1"/>
    <property type="molecule type" value="Genomic_DNA"/>
</dbReference>
<evidence type="ECO:0000313" key="1">
    <source>
        <dbReference type="EMBL" id="MCV9886073.1"/>
    </source>
</evidence>
<evidence type="ECO:0000313" key="2">
    <source>
        <dbReference type="Proteomes" id="UP001526147"/>
    </source>
</evidence>
<sequence length="422" mass="50144">MDSRIKKLIDLTKKKFGLQNYYLQTHEIYRRVNFFSDTVYTLCMEWFPNHETDEEDGSNPDGTAVIEIDIHTQKFTSAIFVSGKTYAHNGVSFANFTNNDIIKWIEQETGLVYEKHFKLRREEERELHFMECIDGTAVSPSGFIEVHYDEKGKLTFFSNHGHYPLKERVLKETYSLTFEKIEQLAKEQLQLLEYPSYEQKRLFSLFAVEEIYIRNDQSYTIPFEMFADVNSYREINQTIFWDEPLKQTFDRKELNWNDEVSVEQAFAAEPSPDSFPITMDEKEKCILAVKDLLRQEYSNESGMWVLKTIHREKGYIHAMLRAKKQDKRVFQKKLMLMIDPEDFQVVNYMDNKFMLEHFDEFQASDKITIEKVEAFEKLKNLFELKPYYVYDFDKKHYVLCGKVDCEYSVNASTGEVIMLDNL</sequence>
<name>A0ABT3DGR6_9BACI</name>
<gene>
    <name evidence="1" type="ORF">OIH86_10425</name>
</gene>
<comment type="caution">
    <text evidence="1">The sequence shown here is derived from an EMBL/GenBank/DDBJ whole genome shotgun (WGS) entry which is preliminary data.</text>
</comment>
<accession>A0ABT3DGR6</accession>
<dbReference type="Proteomes" id="UP001526147">
    <property type="component" value="Unassembled WGS sequence"/>
</dbReference>
<proteinExistence type="predicted"/>
<evidence type="ECO:0008006" key="3">
    <source>
        <dbReference type="Google" id="ProtNLM"/>
    </source>
</evidence>
<protein>
    <recommendedName>
        <fullName evidence="3">DUF4901 domain-containing protein</fullName>
    </recommendedName>
</protein>
<organism evidence="1 2">
    <name type="scientific">Metabacillus halosaccharovorans</name>
    <dbReference type="NCBI Taxonomy" id="930124"/>
    <lineage>
        <taxon>Bacteria</taxon>
        <taxon>Bacillati</taxon>
        <taxon>Bacillota</taxon>
        <taxon>Bacilli</taxon>
        <taxon>Bacillales</taxon>
        <taxon>Bacillaceae</taxon>
        <taxon>Metabacillus</taxon>
    </lineage>
</organism>
<reference evidence="1 2" key="1">
    <citation type="submission" date="2022-10" db="EMBL/GenBank/DDBJ databases">
        <title>Draft genome assembly of moderately radiation resistant bacterium Metabacillus halosaccharovorans.</title>
        <authorList>
            <person name="Pal S."/>
            <person name="Gopinathan A."/>
        </authorList>
    </citation>
    <scope>NUCLEOTIDE SEQUENCE [LARGE SCALE GENOMIC DNA]</scope>
    <source>
        <strain evidence="1 2">VITHBRA001</strain>
    </source>
</reference>
<keyword evidence="2" id="KW-1185">Reference proteome</keyword>